<evidence type="ECO:0000313" key="4">
    <source>
        <dbReference type="Proteomes" id="UP001454036"/>
    </source>
</evidence>
<evidence type="ECO:0000256" key="2">
    <source>
        <dbReference type="ARBA" id="ARBA00022679"/>
    </source>
</evidence>
<evidence type="ECO:0000256" key="1">
    <source>
        <dbReference type="ARBA" id="ARBA00009995"/>
    </source>
</evidence>
<comment type="similarity">
    <text evidence="1">Belongs to the UDP-glycosyltransferase family.</text>
</comment>
<protein>
    <submittedName>
        <fullName evidence="3">Transferase</fullName>
    </submittedName>
</protein>
<dbReference type="PANTHER" id="PTHR11926">
    <property type="entry name" value="GLUCOSYL/GLUCURONOSYL TRANSFERASES"/>
    <property type="match status" value="1"/>
</dbReference>
<dbReference type="SUPFAM" id="SSF53756">
    <property type="entry name" value="UDP-Glycosyltransferase/glycogen phosphorylase"/>
    <property type="match status" value="1"/>
</dbReference>
<reference evidence="3 4" key="1">
    <citation type="submission" date="2024-01" db="EMBL/GenBank/DDBJ databases">
        <title>The complete chloroplast genome sequence of Lithospermum erythrorhizon: insights into the phylogenetic relationship among Boraginaceae species and the maternal lineages of purple gromwells.</title>
        <authorList>
            <person name="Okada T."/>
            <person name="Watanabe K."/>
        </authorList>
    </citation>
    <scope>NUCLEOTIDE SEQUENCE [LARGE SCALE GENOMIC DNA]</scope>
</reference>
<dbReference type="EMBL" id="BAABME010000368">
    <property type="protein sequence ID" value="GAA0142149.1"/>
    <property type="molecule type" value="Genomic_DNA"/>
</dbReference>
<dbReference type="GO" id="GO:0080043">
    <property type="term" value="F:quercetin 3-O-glucosyltransferase activity"/>
    <property type="evidence" value="ECO:0007669"/>
    <property type="project" value="TreeGrafter"/>
</dbReference>
<dbReference type="FunFam" id="3.40.50.2000:FF:000120">
    <property type="entry name" value="UDP-glycosyltransferase 76C1"/>
    <property type="match status" value="1"/>
</dbReference>
<name>A0AAV3NRZ1_LITER</name>
<organism evidence="3 4">
    <name type="scientific">Lithospermum erythrorhizon</name>
    <name type="common">Purple gromwell</name>
    <name type="synonym">Lithospermum officinale var. erythrorhizon</name>
    <dbReference type="NCBI Taxonomy" id="34254"/>
    <lineage>
        <taxon>Eukaryota</taxon>
        <taxon>Viridiplantae</taxon>
        <taxon>Streptophyta</taxon>
        <taxon>Embryophyta</taxon>
        <taxon>Tracheophyta</taxon>
        <taxon>Spermatophyta</taxon>
        <taxon>Magnoliopsida</taxon>
        <taxon>eudicotyledons</taxon>
        <taxon>Gunneridae</taxon>
        <taxon>Pentapetalae</taxon>
        <taxon>asterids</taxon>
        <taxon>lamiids</taxon>
        <taxon>Boraginales</taxon>
        <taxon>Boraginaceae</taxon>
        <taxon>Boraginoideae</taxon>
        <taxon>Lithospermeae</taxon>
        <taxon>Lithospermum</taxon>
    </lineage>
</organism>
<dbReference type="PANTHER" id="PTHR11926:SF1374">
    <property type="entry name" value="UDP-GLYCOSYLTRANSFERASE 76F1-RELATED"/>
    <property type="match status" value="1"/>
</dbReference>
<dbReference type="CDD" id="cd03784">
    <property type="entry name" value="GT1_Gtf-like"/>
    <property type="match status" value="1"/>
</dbReference>
<dbReference type="Proteomes" id="UP001454036">
    <property type="component" value="Unassembled WGS sequence"/>
</dbReference>
<gene>
    <name evidence="3" type="ORF">LIER_03113</name>
</gene>
<dbReference type="InterPro" id="IPR002213">
    <property type="entry name" value="UDP_glucos_trans"/>
</dbReference>
<dbReference type="FunFam" id="3.40.50.2000:FF:000040">
    <property type="entry name" value="UDP-glycosyltransferase 76C1"/>
    <property type="match status" value="1"/>
</dbReference>
<dbReference type="Gene3D" id="3.40.50.2000">
    <property type="entry name" value="Glycogen Phosphorylase B"/>
    <property type="match status" value="2"/>
</dbReference>
<sequence>MLDRCCVVLVPAPFQGHITPMLQLGSILQSRGFSILVAHSEYNAPETSNHPSFSFLALPDEVAELDKSFENMGNVLEAININCKAPLKDCLVRMMENEELHGQVACIIYDTVMKFVDAVAVSLKLPSMVMRPNTAAYVRAHHTLFDLQAENCLPLSESQMEENVPNFHPFKFKDMPHPLSLEIPEKVIDFFKNTYAIGSSRAIIWNTMDELEPHHLSKLQQDFNVPFFCVGPFHKMAPPCKTSLLNEDDYCMEWLDKQAPNSVLYVSLGSIAGMDEKEVMETAWGLINSGQPFLWVIRDIFVNGAKSNSQLPDGFEEIIGEKGCLVKWAPQMKVLKHSAVGGFWSHCGWNSTLESICEGVPMICRPDFADQFINSRYVTHVWNIGLEMECPLDRGRVEETVRRLMVDEEGKELRNRTIDMKHRFHESVEKGGSSYQSLNQLAEFIFNI</sequence>
<evidence type="ECO:0000313" key="3">
    <source>
        <dbReference type="EMBL" id="GAA0142149.1"/>
    </source>
</evidence>
<dbReference type="GO" id="GO:0080044">
    <property type="term" value="F:quercetin 7-O-glucosyltransferase activity"/>
    <property type="evidence" value="ECO:0007669"/>
    <property type="project" value="TreeGrafter"/>
</dbReference>
<comment type="caution">
    <text evidence="3">The sequence shown here is derived from an EMBL/GenBank/DDBJ whole genome shotgun (WGS) entry which is preliminary data.</text>
</comment>
<dbReference type="AlphaFoldDB" id="A0AAV3NRZ1"/>
<keyword evidence="2 3" id="KW-0808">Transferase</keyword>
<keyword evidence="4" id="KW-1185">Reference proteome</keyword>
<proteinExistence type="inferred from homology"/>
<accession>A0AAV3NRZ1</accession>
<dbReference type="Pfam" id="PF00201">
    <property type="entry name" value="UDPGT"/>
    <property type="match status" value="1"/>
</dbReference>